<dbReference type="InterPro" id="IPR002816">
    <property type="entry name" value="TraB/PrgY/GumN_fam"/>
</dbReference>
<gene>
    <name evidence="2" type="ORF">MXMO3_00462</name>
</gene>
<organism evidence="2 3">
    <name type="scientific">Maritalea myrionectae</name>
    <dbReference type="NCBI Taxonomy" id="454601"/>
    <lineage>
        <taxon>Bacteria</taxon>
        <taxon>Pseudomonadati</taxon>
        <taxon>Pseudomonadota</taxon>
        <taxon>Alphaproteobacteria</taxon>
        <taxon>Hyphomicrobiales</taxon>
        <taxon>Devosiaceae</taxon>
        <taxon>Maritalea</taxon>
    </lineage>
</organism>
<dbReference type="InterPro" id="IPR047111">
    <property type="entry name" value="YbaP-like"/>
</dbReference>
<name>A0A2R4MAD8_9HYPH</name>
<dbReference type="PANTHER" id="PTHR40590">
    <property type="entry name" value="CYTOPLASMIC PROTEIN-RELATED"/>
    <property type="match status" value="1"/>
</dbReference>
<dbReference type="STRING" id="1122213.GCA_000423365_03173"/>
<evidence type="ECO:0000256" key="1">
    <source>
        <dbReference type="SAM" id="SignalP"/>
    </source>
</evidence>
<feature type="signal peptide" evidence="1">
    <location>
        <begin position="1"/>
        <end position="20"/>
    </location>
</feature>
<evidence type="ECO:0000313" key="2">
    <source>
        <dbReference type="EMBL" id="AVX03008.1"/>
    </source>
</evidence>
<dbReference type="Proteomes" id="UP000258927">
    <property type="component" value="Chromosome"/>
</dbReference>
<evidence type="ECO:0000313" key="3">
    <source>
        <dbReference type="Proteomes" id="UP000258927"/>
    </source>
</evidence>
<reference evidence="2 3" key="1">
    <citation type="submission" date="2017-05" db="EMBL/GenBank/DDBJ databases">
        <title>Genome Analysis of Maritalea myrionectae HL2708#5.</title>
        <authorList>
            <consortium name="Cotde Inc.-PKNU"/>
            <person name="Jang D."/>
            <person name="Oh H.-M."/>
        </authorList>
    </citation>
    <scope>NUCLEOTIDE SEQUENCE [LARGE SCALE GENOMIC DNA]</scope>
    <source>
        <strain evidence="2 3">HL2708#5</strain>
    </source>
</reference>
<protein>
    <submittedName>
        <fullName evidence="2">Uncharacterized protein</fullName>
    </submittedName>
</protein>
<dbReference type="KEGG" id="mmyr:MXMO3_00462"/>
<proteinExistence type="predicted"/>
<dbReference type="EMBL" id="CP021330">
    <property type="protein sequence ID" value="AVX03008.1"/>
    <property type="molecule type" value="Genomic_DNA"/>
</dbReference>
<accession>A0A2R4MAD8</accession>
<keyword evidence="1" id="KW-0732">Signal</keyword>
<dbReference type="Pfam" id="PF01963">
    <property type="entry name" value="TraB_PrgY_gumN"/>
    <property type="match status" value="1"/>
</dbReference>
<dbReference type="RefSeq" id="WP_162889099.1">
    <property type="nucleotide sequence ID" value="NZ_CP021330.1"/>
</dbReference>
<dbReference type="AlphaFoldDB" id="A0A2R4MAD8"/>
<dbReference type="CDD" id="cd14789">
    <property type="entry name" value="Tiki"/>
    <property type="match status" value="1"/>
</dbReference>
<dbReference type="PROSITE" id="PS51257">
    <property type="entry name" value="PROKAR_LIPOPROTEIN"/>
    <property type="match status" value="1"/>
</dbReference>
<sequence length="335" mass="36399">MKKILLSGLLFGLSTSIGFAACDARNLVAELKQNEPATYEALQREAAQYANPEGVFWEVSHEALSHTSYVFGTLHKADPRILDLPSNVRAALEGADVVAVEIENADDPSAVGAVIGKRPQLLLQPQGETLADDLSPDTIASIDAYLNGLGMDFDTINPLQPWIGATTLSFTQCDMEWGGPGAQVLDTSLIALAKSKDIPVVSLETIESQLEAIAAINEAMFIRSIENVAQLYDEGIYDAVLQTMNELYLSEQIGMIIPVQLHYTGKYDGFDDDWAAFQEALLDARNDLMVENAARLMDEQSTFLAVGALHLIGETGLVEGLRNDGFAVKRVPLER</sequence>
<feature type="chain" id="PRO_5015319542" evidence="1">
    <location>
        <begin position="21"/>
        <end position="335"/>
    </location>
</feature>
<keyword evidence="3" id="KW-1185">Reference proteome</keyword>
<dbReference type="PANTHER" id="PTHR40590:SF1">
    <property type="entry name" value="CYTOPLASMIC PROTEIN"/>
    <property type="match status" value="1"/>
</dbReference>